<keyword evidence="6" id="KW-0732">Signal</keyword>
<evidence type="ECO:0008006" key="17">
    <source>
        <dbReference type="Google" id="ProtNLM"/>
    </source>
</evidence>
<evidence type="ECO:0000256" key="6">
    <source>
        <dbReference type="ARBA" id="ARBA00022729"/>
    </source>
</evidence>
<name>A0A427XFS0_9TREE</name>
<sequence length="1614" mass="178176">MPAGFQLCPLLPAKSARLETPHSAWPVTCFATLSIAISTLSTAAPTPKSTIMWLAGAVLTALAGTSAVSASLSPPFSVTVETSWAAPPLLLEILEVAHDEDPSAYFPLLKLLTKHSLTLGPSPTPQKVLETALDVVHSHDILPKPGSRSTFELALALHTAAPRIAAAYADYTVDEAKLDVAGCASWVEWRGKGFCDAEQLQRDVERSIDERGRAPDPRTPSRPFDRVSHSPLGDGPQAVLYYSPSPEALPLLEYLDTHARAYPAFQYVVRYRPFPADESSDAPRAPRTPLAGYSVEMALKNTDYLVVDDRITAGGDGAQTAFKDSKDASRSNPFSEILGEDPWSESAIPLAKEEILDLGLKAVALIKAADKPLDAFIELSQDLPKYSAALARHVEVPEDIRKTSQRLAVRHPLGPAAFLNGRVLKDTEMNAFGLLKAVRRERDIMTSLLAIGYTPKQAFQLVSDELIGHAETEHDPLEGLVDVSDRIEGGGVITYVNDIEKDRQYARWSPYMQEYLRQIYPGQLHLVRKNTWNTVLVVDLATARGIEAIASTAGSMLQRNVPIRFGVVPLFGHVNEDSGQIARLVLYISGKWGAMKTREFLNIIHASVPKGSSPMIRVHPQVMQGAYERVARGEGLTFEEVMESPELATQLEVTLKYLNRIGASRDDSPLGSVYVNGKYAAFSGTWTQHLTGTLSQHLNHIQEMVASGVDFEEGDGEVATYFYDLPTTAKHRNRHIVPTEESTLRIFNLMDIFPDNTEYIDTEFMYPDAEDAGTPLTTWIVGDLDSDDGRSLVLDAVKHIQGPEASSRLGFIHVPSPESSNVQGYRLSTLLFQFYESGAFSLVKPDQFQSILEEIETKGNVIDGGDISAQSNTDPLNVLTADGWNVADAARAAEFWKLGTAVADSLGLQSTKPHILMNGRLVGPLTADEFSEVDFDTLEVYELRKRVHPVINLVQTFWEDPKELSRDTVAGIVSLTSSVIAWAYQATGAEGIFIQAPGPRSRGYEQIDDGEVSFTIGDSSTALFHVAAIIDPLSELAQRWTPLLKLLANIDHVAVTVYLDPNTKATDFNVKRFYRSAVPSTLHFDVDGYEVAPAVTFSDLPSTPIFTLALDTPGSWVVRPKDSPLDLDNLLLGRLYEPTHVQFDLYQLVLDGHGREGGNVPPRGLQLQLKDGDDVVSDTQVMANLGYFQFKATPGVYNLAIRPGRGEEVYDVESVGGDGWDSPTVNITGPSVTVDALDGTTIYPRFARQPGMENADVLAESVVPESFSSSVLSRMKSMVGLNEVKPKSRHADINIFTVASGLLYERFASIMILSVMKHTDSTVKFWFIENFLSPTFIKFIPHLAEEYGFEYELVTYKWPSWLRAQTEKQRIIWAYKILFLDVLFPMDLDKVIFVDADQIVRVDMKELVDVDLHGHVYGYPPMGNDRVEMEGFRFWKTGYWKEELRGLPYHISALYVVDLKRFRQLATGDRLRGQYQALSADPNSLANLDQDLPNSMQRQIPIFTLDQDWLWCQTWCSDESLATAKTIDLCQNPLTKEPKLVRARQIPEWDVYDREIAAFAATLGSGESGALAANVDDLAAGPGSAAAKHQEKEAALEPEPHADADIEGAPHDEL</sequence>
<dbReference type="InterPro" id="IPR040693">
    <property type="entry name" value="UGGT_TRXL_1"/>
</dbReference>
<dbReference type="SUPFAM" id="SSF53448">
    <property type="entry name" value="Nucleotide-diphospho-sugar transferases"/>
    <property type="match status" value="1"/>
</dbReference>
<dbReference type="Pfam" id="PF18402">
    <property type="entry name" value="Thioredoxin_14"/>
    <property type="match status" value="1"/>
</dbReference>
<feature type="domain" description="UGGT thioredoxin-like" evidence="11">
    <location>
        <begin position="348"/>
        <end position="473"/>
    </location>
</feature>
<comment type="pathway">
    <text evidence="3">Protein modification; protein glycosylation.</text>
</comment>
<evidence type="ECO:0000259" key="12">
    <source>
        <dbReference type="Pfam" id="PF18402"/>
    </source>
</evidence>
<dbReference type="GO" id="GO:0003980">
    <property type="term" value="F:UDP-glucose:glycoprotein glucosyltransferase activity"/>
    <property type="evidence" value="ECO:0007669"/>
    <property type="project" value="InterPro"/>
</dbReference>
<dbReference type="InterPro" id="IPR029044">
    <property type="entry name" value="Nucleotide-diphossugar_trans"/>
</dbReference>
<gene>
    <name evidence="15" type="ORF">EHS24_002793</name>
</gene>
<dbReference type="InterPro" id="IPR040694">
    <property type="entry name" value="UGGT_TRXL_2"/>
</dbReference>
<evidence type="ECO:0000313" key="16">
    <source>
        <dbReference type="Proteomes" id="UP000279236"/>
    </source>
</evidence>
<keyword evidence="7" id="KW-0256">Endoplasmic reticulum</keyword>
<dbReference type="InterPro" id="IPR040497">
    <property type="entry name" value="Glyco_transf_24"/>
</dbReference>
<dbReference type="Pfam" id="PF06427">
    <property type="entry name" value="UDP-g_GGTase"/>
    <property type="match status" value="1"/>
</dbReference>
<dbReference type="RefSeq" id="XP_028472882.1">
    <property type="nucleotide sequence ID" value="XM_028618515.1"/>
</dbReference>
<dbReference type="FunFam" id="3.90.550.10:FF:000065">
    <property type="entry name" value="UDP-glucose:glycoprotein glucosyltransferase, putative"/>
    <property type="match status" value="1"/>
</dbReference>
<evidence type="ECO:0000256" key="8">
    <source>
        <dbReference type="ARBA" id="ARBA00023180"/>
    </source>
</evidence>
<dbReference type="GO" id="GO:0018279">
    <property type="term" value="P:protein N-linked glycosylation via asparagine"/>
    <property type="evidence" value="ECO:0007669"/>
    <property type="project" value="TreeGrafter"/>
</dbReference>
<dbReference type="PANTHER" id="PTHR11226">
    <property type="entry name" value="UDP-GLUCOSE GLYCOPROTEIN:GLUCOSYLTRANSFERASE"/>
    <property type="match status" value="1"/>
</dbReference>
<evidence type="ECO:0000256" key="5">
    <source>
        <dbReference type="ARBA" id="ARBA00022679"/>
    </source>
</evidence>
<evidence type="ECO:0000313" key="15">
    <source>
        <dbReference type="EMBL" id="RSH77735.1"/>
    </source>
</evidence>
<reference evidence="15 16" key="1">
    <citation type="submission" date="2018-11" db="EMBL/GenBank/DDBJ databases">
        <title>Genome sequence of Apiotrichum porosum DSM 27194.</title>
        <authorList>
            <person name="Aliyu H."/>
            <person name="Gorte O."/>
            <person name="Ochsenreither K."/>
        </authorList>
    </citation>
    <scope>NUCLEOTIDE SEQUENCE [LARGE SCALE GENOMIC DNA]</scope>
    <source>
        <strain evidence="15 16">DSM 27194</strain>
    </source>
</reference>
<feature type="region of interest" description="Disordered" evidence="9">
    <location>
        <begin position="1581"/>
        <end position="1614"/>
    </location>
</feature>
<feature type="compositionally biased region" description="Basic and acidic residues" evidence="9">
    <location>
        <begin position="206"/>
        <end position="216"/>
    </location>
</feature>
<dbReference type="Pfam" id="PF18404">
    <property type="entry name" value="Glyco_transf_24"/>
    <property type="match status" value="1"/>
</dbReference>
<feature type="region of interest" description="Disordered" evidence="9">
    <location>
        <begin position="206"/>
        <end position="230"/>
    </location>
</feature>
<evidence type="ECO:0000259" key="13">
    <source>
        <dbReference type="Pfam" id="PF18403"/>
    </source>
</evidence>
<evidence type="ECO:0000259" key="14">
    <source>
        <dbReference type="Pfam" id="PF18404"/>
    </source>
</evidence>
<dbReference type="InterPro" id="IPR009448">
    <property type="entry name" value="UDP-g_GGtrans"/>
</dbReference>
<evidence type="ECO:0000256" key="1">
    <source>
        <dbReference type="ARBA" id="ARBA00001913"/>
    </source>
</evidence>
<evidence type="ECO:0000256" key="2">
    <source>
        <dbReference type="ARBA" id="ARBA00004319"/>
    </source>
</evidence>
<evidence type="ECO:0000256" key="9">
    <source>
        <dbReference type="SAM" id="MobiDB-lite"/>
    </source>
</evidence>
<protein>
    <recommendedName>
        <fullName evidence="17">UDP-glucose:glycoprotein glucosyltransferase</fullName>
    </recommendedName>
</protein>
<dbReference type="Pfam" id="PF18400">
    <property type="entry name" value="Thioredoxin_12"/>
    <property type="match status" value="1"/>
</dbReference>
<dbReference type="OrthoDB" id="27683at2759"/>
<feature type="domain" description="UGGT thioredoxin-like" evidence="12">
    <location>
        <begin position="481"/>
        <end position="736"/>
    </location>
</feature>
<dbReference type="CDD" id="cd06432">
    <property type="entry name" value="GT8_HUGT1_C_like"/>
    <property type="match status" value="1"/>
</dbReference>
<feature type="domain" description="Glucosyltransferase 24 catalytic" evidence="14">
    <location>
        <begin position="1293"/>
        <end position="1558"/>
    </location>
</feature>
<evidence type="ECO:0000259" key="10">
    <source>
        <dbReference type="Pfam" id="PF18400"/>
    </source>
</evidence>
<dbReference type="STRING" id="105984.A0A427XFS0"/>
<dbReference type="Pfam" id="PF18403">
    <property type="entry name" value="Thioredoxin_15"/>
    <property type="match status" value="1"/>
</dbReference>
<evidence type="ECO:0000256" key="4">
    <source>
        <dbReference type="ARBA" id="ARBA00006351"/>
    </source>
</evidence>
<comment type="cofactor">
    <cofactor evidence="1">
        <name>Ca(2+)</name>
        <dbReference type="ChEBI" id="CHEBI:29108"/>
    </cofactor>
</comment>
<keyword evidence="16" id="KW-1185">Reference proteome</keyword>
<dbReference type="UniPathway" id="UPA00378"/>
<dbReference type="GO" id="GO:0036503">
    <property type="term" value="P:ERAD pathway"/>
    <property type="evidence" value="ECO:0007669"/>
    <property type="project" value="TreeGrafter"/>
</dbReference>
<dbReference type="InterPro" id="IPR040692">
    <property type="entry name" value="UGGT_TRXL_3"/>
</dbReference>
<organism evidence="15 16">
    <name type="scientific">Apiotrichum porosum</name>
    <dbReference type="NCBI Taxonomy" id="105984"/>
    <lineage>
        <taxon>Eukaryota</taxon>
        <taxon>Fungi</taxon>
        <taxon>Dikarya</taxon>
        <taxon>Basidiomycota</taxon>
        <taxon>Agaricomycotina</taxon>
        <taxon>Tremellomycetes</taxon>
        <taxon>Trichosporonales</taxon>
        <taxon>Trichosporonaceae</taxon>
        <taxon>Apiotrichum</taxon>
    </lineage>
</organism>
<keyword evidence="8" id="KW-0325">Glycoprotein</keyword>
<feature type="compositionally biased region" description="Basic and acidic residues" evidence="9">
    <location>
        <begin position="1588"/>
        <end position="1614"/>
    </location>
</feature>
<evidence type="ECO:0000259" key="11">
    <source>
        <dbReference type="Pfam" id="PF18401"/>
    </source>
</evidence>
<dbReference type="InterPro" id="IPR040525">
    <property type="entry name" value="UGGT_TRXL_4"/>
</dbReference>
<dbReference type="Proteomes" id="UP000279236">
    <property type="component" value="Unassembled WGS sequence"/>
</dbReference>
<dbReference type="EMBL" id="RSCE01000014">
    <property type="protein sequence ID" value="RSH77735.1"/>
    <property type="molecule type" value="Genomic_DNA"/>
</dbReference>
<comment type="caution">
    <text evidence="15">The sequence shown here is derived from an EMBL/GenBank/DDBJ whole genome shotgun (WGS) entry which is preliminary data.</text>
</comment>
<feature type="domain" description="UDP-glucose:glycoprotein glucosyltransferase thioredoxin-like" evidence="13">
    <location>
        <begin position="763"/>
        <end position="977"/>
    </location>
</feature>
<evidence type="ECO:0000256" key="3">
    <source>
        <dbReference type="ARBA" id="ARBA00004922"/>
    </source>
</evidence>
<dbReference type="GeneID" id="39587336"/>
<keyword evidence="5" id="KW-0808">Transferase</keyword>
<accession>A0A427XFS0</accession>
<dbReference type="GO" id="GO:0051082">
    <property type="term" value="F:unfolded protein binding"/>
    <property type="evidence" value="ECO:0007669"/>
    <property type="project" value="TreeGrafter"/>
</dbReference>
<dbReference type="GO" id="GO:0005788">
    <property type="term" value="C:endoplasmic reticulum lumen"/>
    <property type="evidence" value="ECO:0007669"/>
    <property type="project" value="UniProtKB-SubCell"/>
</dbReference>
<dbReference type="Gene3D" id="3.90.550.10">
    <property type="entry name" value="Spore Coat Polysaccharide Biosynthesis Protein SpsA, Chain A"/>
    <property type="match status" value="1"/>
</dbReference>
<dbReference type="PANTHER" id="PTHR11226:SF0">
    <property type="entry name" value="UDP-GLUCOSE:GLYCOPROTEIN GLUCOSYLTRANSFERASE"/>
    <property type="match status" value="1"/>
</dbReference>
<comment type="subcellular location">
    <subcellularLocation>
        <location evidence="2">Endoplasmic reticulum lumen</location>
    </subcellularLocation>
</comment>
<dbReference type="Pfam" id="PF18401">
    <property type="entry name" value="Thioredoxin_13"/>
    <property type="match status" value="1"/>
</dbReference>
<comment type="similarity">
    <text evidence="4">Belongs to the glycosyltransferase 8 family.</text>
</comment>
<feature type="domain" description="UGGT thioredoxin-like" evidence="10">
    <location>
        <begin position="86"/>
        <end position="276"/>
    </location>
</feature>
<proteinExistence type="inferred from homology"/>
<evidence type="ECO:0000256" key="7">
    <source>
        <dbReference type="ARBA" id="ARBA00022824"/>
    </source>
</evidence>